<dbReference type="NCBIfam" id="TIGR02937">
    <property type="entry name" value="sigma70-ECF"/>
    <property type="match status" value="1"/>
</dbReference>
<protein>
    <recommendedName>
        <fullName evidence="6">RNA polymerase sigma factor</fullName>
    </recommendedName>
</protein>
<sequence length="169" mass="20127">MTRDDKFKLVEKFIIENQHAYYRLAFSYVKNKENALDIVQESILKALRSIDRVDEVKYMKTWFYRIIVNTAIDFIRKHQRMSIMDDEILESHLPSLEDDVTDFDLQEAVDHLSPNYKTIIILRFFEDLKIEEIAEVTGDNINTVKTRLYAALRKLRIEMGEEQVYEQNG</sequence>
<evidence type="ECO:0000259" key="7">
    <source>
        <dbReference type="Pfam" id="PF04542"/>
    </source>
</evidence>
<dbReference type="InterPro" id="IPR013324">
    <property type="entry name" value="RNA_pol_sigma_r3/r4-like"/>
</dbReference>
<dbReference type="InterPro" id="IPR036388">
    <property type="entry name" value="WH-like_DNA-bd_sf"/>
</dbReference>
<evidence type="ECO:0000259" key="8">
    <source>
        <dbReference type="Pfam" id="PF08281"/>
    </source>
</evidence>
<dbReference type="PANTHER" id="PTHR43133:SF60">
    <property type="entry name" value="RNA POLYMERASE SIGMA FACTOR SIGV"/>
    <property type="match status" value="1"/>
</dbReference>
<dbReference type="CDD" id="cd06171">
    <property type="entry name" value="Sigma70_r4"/>
    <property type="match status" value="1"/>
</dbReference>
<dbReference type="InterPro" id="IPR013249">
    <property type="entry name" value="RNA_pol_sigma70_r4_t2"/>
</dbReference>
<dbReference type="PROSITE" id="PS01063">
    <property type="entry name" value="SIGMA70_ECF"/>
    <property type="match status" value="1"/>
</dbReference>
<reference evidence="9 10" key="1">
    <citation type="submission" date="2023-06" db="EMBL/GenBank/DDBJ databases">
        <title>Sporosarcina sp. nov., isolated from Korean traditional fermented seafood 'Jeotgal'.</title>
        <authorList>
            <person name="Yang A.I."/>
            <person name="Shin N.-R."/>
        </authorList>
    </citation>
    <scope>NUCLEOTIDE SEQUENCE [LARGE SCALE GENOMIC DNA]</scope>
    <source>
        <strain evidence="9 10">KCTC43456</strain>
    </source>
</reference>
<dbReference type="Proteomes" id="UP001271648">
    <property type="component" value="Unassembled WGS sequence"/>
</dbReference>
<dbReference type="InterPro" id="IPR007627">
    <property type="entry name" value="RNA_pol_sigma70_r2"/>
</dbReference>
<comment type="similarity">
    <text evidence="1 6">Belongs to the sigma-70 factor family. ECF subfamily.</text>
</comment>
<keyword evidence="2 6" id="KW-0805">Transcription regulation</keyword>
<evidence type="ECO:0000256" key="6">
    <source>
        <dbReference type="RuleBase" id="RU000716"/>
    </source>
</evidence>
<dbReference type="GO" id="GO:0006352">
    <property type="term" value="P:DNA-templated transcription initiation"/>
    <property type="evidence" value="ECO:0007669"/>
    <property type="project" value="InterPro"/>
</dbReference>
<comment type="caution">
    <text evidence="9">The sequence shown here is derived from an EMBL/GenBank/DDBJ whole genome shotgun (WGS) entry which is preliminary data.</text>
</comment>
<keyword evidence="3 6" id="KW-0731">Sigma factor</keyword>
<feature type="domain" description="RNA polymerase sigma factor 70 region 4 type 2" evidence="8">
    <location>
        <begin position="104"/>
        <end position="155"/>
    </location>
</feature>
<keyword evidence="10" id="KW-1185">Reference proteome</keyword>
<dbReference type="SUPFAM" id="SSF88659">
    <property type="entry name" value="Sigma3 and sigma4 domains of RNA polymerase sigma factors"/>
    <property type="match status" value="1"/>
</dbReference>
<evidence type="ECO:0000256" key="5">
    <source>
        <dbReference type="ARBA" id="ARBA00023163"/>
    </source>
</evidence>
<dbReference type="InterPro" id="IPR039425">
    <property type="entry name" value="RNA_pol_sigma-70-like"/>
</dbReference>
<organism evidence="9 10">
    <name type="scientific">Sporosarcina thermotolerans</name>
    <dbReference type="NCBI Taxonomy" id="633404"/>
    <lineage>
        <taxon>Bacteria</taxon>
        <taxon>Bacillati</taxon>
        <taxon>Bacillota</taxon>
        <taxon>Bacilli</taxon>
        <taxon>Bacillales</taxon>
        <taxon>Caryophanaceae</taxon>
        <taxon>Sporosarcina</taxon>
    </lineage>
</organism>
<evidence type="ECO:0000256" key="1">
    <source>
        <dbReference type="ARBA" id="ARBA00010641"/>
    </source>
</evidence>
<evidence type="ECO:0000256" key="4">
    <source>
        <dbReference type="ARBA" id="ARBA00023125"/>
    </source>
</evidence>
<dbReference type="GO" id="GO:0003677">
    <property type="term" value="F:DNA binding"/>
    <property type="evidence" value="ECO:0007669"/>
    <property type="project" value="UniProtKB-KW"/>
</dbReference>
<accession>A0AAW9AC81</accession>
<gene>
    <name evidence="9" type="ORF">QTL97_13605</name>
</gene>
<dbReference type="InterPro" id="IPR000838">
    <property type="entry name" value="RNA_pol_sigma70_ECF_CS"/>
</dbReference>
<dbReference type="GO" id="GO:0016987">
    <property type="term" value="F:sigma factor activity"/>
    <property type="evidence" value="ECO:0007669"/>
    <property type="project" value="UniProtKB-KW"/>
</dbReference>
<dbReference type="Pfam" id="PF08281">
    <property type="entry name" value="Sigma70_r4_2"/>
    <property type="match status" value="1"/>
</dbReference>
<dbReference type="RefSeq" id="WP_283733760.1">
    <property type="nucleotide sequence ID" value="NZ_CP125968.1"/>
</dbReference>
<evidence type="ECO:0000313" key="9">
    <source>
        <dbReference type="EMBL" id="MDW0117975.1"/>
    </source>
</evidence>
<evidence type="ECO:0000313" key="10">
    <source>
        <dbReference type="Proteomes" id="UP001271648"/>
    </source>
</evidence>
<dbReference type="SUPFAM" id="SSF88946">
    <property type="entry name" value="Sigma2 domain of RNA polymerase sigma factors"/>
    <property type="match status" value="1"/>
</dbReference>
<dbReference type="Gene3D" id="1.10.1740.10">
    <property type="match status" value="1"/>
</dbReference>
<dbReference type="Gene3D" id="1.10.10.10">
    <property type="entry name" value="Winged helix-like DNA-binding domain superfamily/Winged helix DNA-binding domain"/>
    <property type="match status" value="1"/>
</dbReference>
<keyword evidence="4 6" id="KW-0238">DNA-binding</keyword>
<evidence type="ECO:0000256" key="2">
    <source>
        <dbReference type="ARBA" id="ARBA00023015"/>
    </source>
</evidence>
<evidence type="ECO:0000256" key="3">
    <source>
        <dbReference type="ARBA" id="ARBA00023082"/>
    </source>
</evidence>
<dbReference type="PANTHER" id="PTHR43133">
    <property type="entry name" value="RNA POLYMERASE ECF-TYPE SIGMA FACTO"/>
    <property type="match status" value="1"/>
</dbReference>
<name>A0AAW9AC81_9BACL</name>
<feature type="domain" description="RNA polymerase sigma-70 region 2" evidence="7">
    <location>
        <begin position="16"/>
        <end position="80"/>
    </location>
</feature>
<dbReference type="InterPro" id="IPR014284">
    <property type="entry name" value="RNA_pol_sigma-70_dom"/>
</dbReference>
<dbReference type="InterPro" id="IPR013325">
    <property type="entry name" value="RNA_pol_sigma_r2"/>
</dbReference>
<dbReference type="EMBL" id="JAUBDJ010000009">
    <property type="protein sequence ID" value="MDW0117975.1"/>
    <property type="molecule type" value="Genomic_DNA"/>
</dbReference>
<keyword evidence="5 6" id="KW-0804">Transcription</keyword>
<proteinExistence type="inferred from homology"/>
<dbReference type="Pfam" id="PF04542">
    <property type="entry name" value="Sigma70_r2"/>
    <property type="match status" value="1"/>
</dbReference>
<dbReference type="AlphaFoldDB" id="A0AAW9AC81"/>
<dbReference type="GO" id="GO:0006950">
    <property type="term" value="P:response to stress"/>
    <property type="evidence" value="ECO:0007669"/>
    <property type="project" value="UniProtKB-ARBA"/>
</dbReference>